<keyword evidence="5" id="KW-0460">Magnesium</keyword>
<evidence type="ECO:0000313" key="7">
    <source>
        <dbReference type="EMBL" id="HGK63009.1"/>
    </source>
</evidence>
<comment type="caution">
    <text evidence="7">The sequence shown here is derived from an EMBL/GenBank/DDBJ whole genome shotgun (WGS) entry which is preliminary data.</text>
</comment>
<dbReference type="InterPro" id="IPR008949">
    <property type="entry name" value="Isoprenoid_synthase_dom_sf"/>
</dbReference>
<reference evidence="7" key="1">
    <citation type="journal article" date="2020" name="mSystems">
        <title>Genome- and Community-Level Interaction Insights into Carbon Utilization and Element Cycling Functions of Hydrothermarchaeota in Hydrothermal Sediment.</title>
        <authorList>
            <person name="Zhou Z."/>
            <person name="Liu Y."/>
            <person name="Xu W."/>
            <person name="Pan J."/>
            <person name="Luo Z.H."/>
            <person name="Li M."/>
        </authorList>
    </citation>
    <scope>NUCLEOTIDE SEQUENCE [LARGE SCALE GENOMIC DNA]</scope>
    <source>
        <strain evidence="7">SpSt-697</strain>
    </source>
</reference>
<evidence type="ECO:0000256" key="3">
    <source>
        <dbReference type="ARBA" id="ARBA00022679"/>
    </source>
</evidence>
<dbReference type="InterPro" id="IPR000092">
    <property type="entry name" value="Polyprenyl_synt"/>
</dbReference>
<dbReference type="Gene3D" id="1.10.600.10">
    <property type="entry name" value="Farnesyl Diphosphate Synthase"/>
    <property type="match status" value="1"/>
</dbReference>
<organism evidence="7">
    <name type="scientific">candidate division WOR-3 bacterium</name>
    <dbReference type="NCBI Taxonomy" id="2052148"/>
    <lineage>
        <taxon>Bacteria</taxon>
        <taxon>Bacteria division WOR-3</taxon>
    </lineage>
</organism>
<dbReference type="GO" id="GO:0008299">
    <property type="term" value="P:isoprenoid biosynthetic process"/>
    <property type="evidence" value="ECO:0007669"/>
    <property type="project" value="UniProtKB-KW"/>
</dbReference>
<dbReference type="SUPFAM" id="SSF48576">
    <property type="entry name" value="Terpenoid synthases"/>
    <property type="match status" value="1"/>
</dbReference>
<name>A0A7V3ZU93_UNCW3</name>
<dbReference type="EMBL" id="DTDR01000006">
    <property type="protein sequence ID" value="HGK63009.1"/>
    <property type="molecule type" value="Genomic_DNA"/>
</dbReference>
<evidence type="ECO:0000256" key="2">
    <source>
        <dbReference type="ARBA" id="ARBA00006706"/>
    </source>
</evidence>
<dbReference type="InterPro" id="IPR033749">
    <property type="entry name" value="Polyprenyl_synt_CS"/>
</dbReference>
<evidence type="ECO:0000256" key="5">
    <source>
        <dbReference type="ARBA" id="ARBA00022842"/>
    </source>
</evidence>
<comment type="cofactor">
    <cofactor evidence="1">
        <name>Mg(2+)</name>
        <dbReference type="ChEBI" id="CHEBI:18420"/>
    </cofactor>
</comment>
<comment type="similarity">
    <text evidence="2">Belongs to the FPP/GGPP synthase family.</text>
</comment>
<dbReference type="GO" id="GO:0004659">
    <property type="term" value="F:prenyltransferase activity"/>
    <property type="evidence" value="ECO:0007669"/>
    <property type="project" value="InterPro"/>
</dbReference>
<accession>A0A7V3ZU93</accession>
<dbReference type="PROSITE" id="PS00444">
    <property type="entry name" value="POLYPRENYL_SYNTHASE_2"/>
    <property type="match status" value="1"/>
</dbReference>
<evidence type="ECO:0000256" key="1">
    <source>
        <dbReference type="ARBA" id="ARBA00001946"/>
    </source>
</evidence>
<dbReference type="CDD" id="cd00685">
    <property type="entry name" value="Trans_IPPS_HT"/>
    <property type="match status" value="1"/>
</dbReference>
<dbReference type="PANTHER" id="PTHR43281">
    <property type="entry name" value="FARNESYL DIPHOSPHATE SYNTHASE"/>
    <property type="match status" value="1"/>
</dbReference>
<dbReference type="Pfam" id="PF00348">
    <property type="entry name" value="polyprenyl_synt"/>
    <property type="match status" value="1"/>
</dbReference>
<protein>
    <submittedName>
        <fullName evidence="7">Polyprenyl synthetase family protein</fullName>
    </submittedName>
</protein>
<sequence length="240" mass="27567">MKEELEKNILKILKVYTKDYPQELKKGIFYAIAKGKRIRPLIFLSLLKNKRINISKKEVMKIALAIELIHNFSLVHDDLPAIDNDDYRRGRLTCHKVFGEGNAILIGDALFSLAFKILADVKIKDGLKIDILKILSKATTDLVVGEFLDINKKITTKKEYLEIAKRKTGALFRAVYEIAALLLGLPLKKRKEYAFYGENYGILFQIEDDIEDKFPLPFLLELKNSLTRQLANKLIINDDK</sequence>
<dbReference type="GO" id="GO:0046872">
    <property type="term" value="F:metal ion binding"/>
    <property type="evidence" value="ECO:0007669"/>
    <property type="project" value="UniProtKB-KW"/>
</dbReference>
<evidence type="ECO:0000256" key="6">
    <source>
        <dbReference type="ARBA" id="ARBA00023229"/>
    </source>
</evidence>
<dbReference type="AlphaFoldDB" id="A0A7V3ZU93"/>
<keyword evidence="4" id="KW-0479">Metal-binding</keyword>
<gene>
    <name evidence="7" type="ORF">ENU74_00180</name>
</gene>
<evidence type="ECO:0000256" key="4">
    <source>
        <dbReference type="ARBA" id="ARBA00022723"/>
    </source>
</evidence>
<dbReference type="PROSITE" id="PS00723">
    <property type="entry name" value="POLYPRENYL_SYNTHASE_1"/>
    <property type="match status" value="1"/>
</dbReference>
<keyword evidence="6" id="KW-0414">Isoprene biosynthesis</keyword>
<dbReference type="SFLD" id="SFLDS00005">
    <property type="entry name" value="Isoprenoid_Synthase_Type_I"/>
    <property type="match status" value="1"/>
</dbReference>
<proteinExistence type="inferred from homology"/>
<keyword evidence="3" id="KW-0808">Transferase</keyword>
<dbReference type="PANTHER" id="PTHR43281:SF1">
    <property type="entry name" value="FARNESYL DIPHOSPHATE SYNTHASE"/>
    <property type="match status" value="1"/>
</dbReference>